<proteinExistence type="predicted"/>
<evidence type="ECO:0000256" key="1">
    <source>
        <dbReference type="SAM" id="MobiDB-lite"/>
    </source>
</evidence>
<dbReference type="OrthoDB" id="5918267at2"/>
<gene>
    <name evidence="2" type="ORF">ATN88_04620</name>
</gene>
<feature type="region of interest" description="Disordered" evidence="1">
    <location>
        <begin position="42"/>
        <end position="69"/>
    </location>
</feature>
<comment type="caution">
    <text evidence="2">The sequence shown here is derived from an EMBL/GenBank/DDBJ whole genome shotgun (WGS) entry which is preliminary data.</text>
</comment>
<dbReference type="Proteomes" id="UP000070529">
    <property type="component" value="Unassembled WGS sequence"/>
</dbReference>
<dbReference type="EMBL" id="LNTY01000006">
    <property type="protein sequence ID" value="KXF83024.1"/>
    <property type="molecule type" value="Genomic_DNA"/>
</dbReference>
<evidence type="ECO:0000313" key="2">
    <source>
        <dbReference type="EMBL" id="KXF83024.1"/>
    </source>
</evidence>
<reference evidence="2 3" key="1">
    <citation type="submission" date="2015-11" db="EMBL/GenBank/DDBJ databases">
        <title>Genomic Taxonomy of the Vibrionaceae.</title>
        <authorList>
            <person name="Gomez-Gil B."/>
            <person name="Enciso-Ibarra J."/>
        </authorList>
    </citation>
    <scope>NUCLEOTIDE SEQUENCE [LARGE SCALE GENOMIC DNA]</scope>
    <source>
        <strain evidence="2 3">CAIM 912</strain>
    </source>
</reference>
<keyword evidence="3" id="KW-1185">Reference proteome</keyword>
<accession>A0A135ICF5</accession>
<name>A0A135ICF5_9GAMM</name>
<dbReference type="RefSeq" id="WP_067410408.1">
    <property type="nucleotide sequence ID" value="NZ_LNTY01000006.1"/>
</dbReference>
<sequence>MKVNIHFEQIQIADNANYREVYRAVSDAVRQNWPTMQNMSLERQQVAQQRASSQAARQLMKTLSTGRAR</sequence>
<feature type="compositionally biased region" description="Low complexity" evidence="1">
    <location>
        <begin position="43"/>
        <end position="58"/>
    </location>
</feature>
<organism evidence="2 3">
    <name type="scientific">Enterovibrio coralii</name>
    <dbReference type="NCBI Taxonomy" id="294935"/>
    <lineage>
        <taxon>Bacteria</taxon>
        <taxon>Pseudomonadati</taxon>
        <taxon>Pseudomonadota</taxon>
        <taxon>Gammaproteobacteria</taxon>
        <taxon>Vibrionales</taxon>
        <taxon>Vibrionaceae</taxon>
        <taxon>Enterovibrio</taxon>
    </lineage>
</organism>
<dbReference type="STRING" id="294935.ATN88_04620"/>
<protein>
    <submittedName>
        <fullName evidence="2">Uncharacterized protein</fullName>
    </submittedName>
</protein>
<evidence type="ECO:0000313" key="3">
    <source>
        <dbReference type="Proteomes" id="UP000070529"/>
    </source>
</evidence>
<dbReference type="AlphaFoldDB" id="A0A135ICF5"/>